<sequence>MVGPAHLAGRGHRVKRRCRAWPDGLHCNCASAQFIAGMSINLLNLQAHLVQTNSTSKQNRLVWQAMAATLSPPRILPSGDSAITVEFSRNIDDAANQRVLALDRTLANEPVAGVTETVPTYRSLLVHYDPGAIDFDTLGEQLVALAQRPVPPATKTRRWRIPVVYGGEHGIDLEDVAKALRTTPDDIVARHVAGDYRVAMIGFTPGWSYLSGLEKFLHMPRRQNPRLLTPAGTISIGGVQTGVQCLAGPSGWHLLGRTAVRTYLLHRDPIFLLEPGDRVKFSPVDVKTFAEQDRAAAGGEIVAELMAS</sequence>
<organism evidence="5 6">
    <name type="scientific">Bradyrhizobium erythrophlei</name>
    <dbReference type="NCBI Taxonomy" id="1437360"/>
    <lineage>
        <taxon>Bacteria</taxon>
        <taxon>Pseudomonadati</taxon>
        <taxon>Pseudomonadota</taxon>
        <taxon>Alphaproteobacteria</taxon>
        <taxon>Hyphomicrobiales</taxon>
        <taxon>Nitrobacteraceae</taxon>
        <taxon>Bradyrhizobium</taxon>
    </lineage>
</organism>
<evidence type="ECO:0000259" key="4">
    <source>
        <dbReference type="SMART" id="SM00796"/>
    </source>
</evidence>
<evidence type="ECO:0000256" key="1">
    <source>
        <dbReference type="ARBA" id="ARBA00022741"/>
    </source>
</evidence>
<dbReference type="EMBL" id="LT670818">
    <property type="protein sequence ID" value="SHH26334.1"/>
    <property type="molecule type" value="Genomic_DNA"/>
</dbReference>
<dbReference type="InterPro" id="IPR010016">
    <property type="entry name" value="PxpB"/>
</dbReference>
<dbReference type="NCBIfam" id="TIGR00370">
    <property type="entry name" value="5-oxoprolinase subunit PxpB"/>
    <property type="match status" value="1"/>
</dbReference>
<evidence type="ECO:0000313" key="6">
    <source>
        <dbReference type="Proteomes" id="UP000190675"/>
    </source>
</evidence>
<dbReference type="AlphaFoldDB" id="A0A1M5RJB2"/>
<evidence type="ECO:0000256" key="2">
    <source>
        <dbReference type="ARBA" id="ARBA00022801"/>
    </source>
</evidence>
<dbReference type="Gene3D" id="2.40.100.10">
    <property type="entry name" value="Cyclophilin-like"/>
    <property type="match status" value="1"/>
</dbReference>
<keyword evidence="3" id="KW-0067">ATP-binding</keyword>
<dbReference type="SMART" id="SM00796">
    <property type="entry name" value="AHS1"/>
    <property type="match status" value="1"/>
</dbReference>
<proteinExistence type="predicted"/>
<dbReference type="InterPro" id="IPR029000">
    <property type="entry name" value="Cyclophilin-like_dom_sf"/>
</dbReference>
<dbReference type="GO" id="GO:0005524">
    <property type="term" value="F:ATP binding"/>
    <property type="evidence" value="ECO:0007669"/>
    <property type="project" value="UniProtKB-KW"/>
</dbReference>
<dbReference type="Gene3D" id="3.30.1360.40">
    <property type="match status" value="1"/>
</dbReference>
<dbReference type="PANTHER" id="PTHR34698:SF2">
    <property type="entry name" value="5-OXOPROLINASE SUBUNIT B"/>
    <property type="match status" value="1"/>
</dbReference>
<dbReference type="GO" id="GO:0016787">
    <property type="term" value="F:hydrolase activity"/>
    <property type="evidence" value="ECO:0007669"/>
    <property type="project" value="UniProtKB-KW"/>
</dbReference>
<dbReference type="SUPFAM" id="SSF160467">
    <property type="entry name" value="PH0987 N-terminal domain-like"/>
    <property type="match status" value="1"/>
</dbReference>
<dbReference type="PANTHER" id="PTHR34698">
    <property type="entry name" value="5-OXOPROLINASE SUBUNIT B"/>
    <property type="match status" value="1"/>
</dbReference>
<name>A0A1M5RJB2_9BRAD</name>
<keyword evidence="2" id="KW-0378">Hydrolase</keyword>
<evidence type="ECO:0000256" key="3">
    <source>
        <dbReference type="ARBA" id="ARBA00022840"/>
    </source>
</evidence>
<gene>
    <name evidence="5" type="ORF">SAMN05444169_6601</name>
</gene>
<feature type="domain" description="Carboxyltransferase" evidence="4">
    <location>
        <begin position="73"/>
        <end position="273"/>
    </location>
</feature>
<evidence type="ECO:0000313" key="5">
    <source>
        <dbReference type="EMBL" id="SHH26334.1"/>
    </source>
</evidence>
<reference evidence="5 6" key="1">
    <citation type="submission" date="2016-11" db="EMBL/GenBank/DDBJ databases">
        <authorList>
            <person name="Jaros S."/>
            <person name="Januszkiewicz K."/>
            <person name="Wedrychowicz H."/>
        </authorList>
    </citation>
    <scope>NUCLEOTIDE SEQUENCE [LARGE SCALE GENOMIC DNA]</scope>
    <source>
        <strain evidence="5 6">GAS242</strain>
    </source>
</reference>
<dbReference type="Pfam" id="PF02682">
    <property type="entry name" value="CT_C_D"/>
    <property type="match status" value="1"/>
</dbReference>
<accession>A0A1M5RJB2</accession>
<dbReference type="SUPFAM" id="SSF50891">
    <property type="entry name" value="Cyclophilin-like"/>
    <property type="match status" value="1"/>
</dbReference>
<protein>
    <submittedName>
        <fullName evidence="5">Sensor histidine kinase inhibitor, KipI family</fullName>
    </submittedName>
</protein>
<dbReference type="InterPro" id="IPR003833">
    <property type="entry name" value="CT_C_D"/>
</dbReference>
<keyword evidence="1" id="KW-0547">Nucleotide-binding</keyword>
<dbReference type="Proteomes" id="UP000190675">
    <property type="component" value="Chromosome I"/>
</dbReference>